<feature type="transmembrane region" description="Helical" evidence="8">
    <location>
        <begin position="419"/>
        <end position="438"/>
    </location>
</feature>
<dbReference type="InterPro" id="IPR045035">
    <property type="entry name" value="YSL-like"/>
</dbReference>
<proteinExistence type="inferred from homology"/>
<dbReference type="Pfam" id="PF03169">
    <property type="entry name" value="OPT"/>
    <property type="match status" value="1"/>
</dbReference>
<sequence>VFKINAVMQVVMAENLQQLFSLCPCGIPCICLFYGRFTSTTSRLAFTCSFPFLHHDKESFSLQAGAPVRCQGSVMVSGFMTSIPLNPQISSHLSILFQNMDIAQPDDEENQNHTTPHFTWRAVLAGLIIGFFINLSNTYYGLRIGAASQMSIVSALLGFVTFQFLQRYLRISLNPSENSLLLSVSTSVGCMPVAAGFINVIPALEFLLSSEEKGPLLLSAKSLIVWSTGLCFFGLLFAAVFRNHFVVQEKLPWPGAKRAANLINSLYHQNPQPSMGHQSARDEANRQPDNEEDTDHSSFVRGEQALLTPQPTIDGFRWDRGMQSLFRGTLLSWGLGMIVYFVPVLREIPVFGRTASKNWLWSVDLSPGFFGQGMMTGPTVPLHTMMGAVAGWGTLSPYAKKQGWAPGNVDDWENGARGWIIWVALASLLADAFVKLGWFTWREVVLFSDDTAIMYGENEDEINTGHDYPSSMIGRRRLIFYFLVSAIICAASVHVTFGSVVPWYYTGLALTLALPTAVVGIRSIAETDHNPECALGMFFNEHVLAKCLYLLVSHLVFGTFLSSSNPNAILIDLFSAAVSQAGASQSGDISHNFRIGQLVGSSPKVQLHGHIIGSILGALVSCGAYRLYVSQHSIPGPLFRIPAAFLFINTARVAIGHGLPEGVAPFAIGAALFSGMSTIVKMRYANRWWQTFIPTGVSFAIGIYNTPSFTITRIVGAVFYWACANFGREKGRKNNDLLVLASGLVLGESVASLTGLVSTMMFKRFGGH</sequence>
<dbReference type="PANTHER" id="PTHR31645">
    <property type="entry name" value="OLIGOPEPTIDE TRANSPORTER YGL114W-RELATED"/>
    <property type="match status" value="1"/>
</dbReference>
<gene>
    <name evidence="9" type="ORF">PODANS_1_24370</name>
</gene>
<accession>B2ASR1</accession>
<feature type="transmembrane region" description="Helical" evidence="8">
    <location>
        <begin position="607"/>
        <end position="625"/>
    </location>
</feature>
<evidence type="ECO:0000256" key="5">
    <source>
        <dbReference type="ARBA" id="ARBA00022989"/>
    </source>
</evidence>
<feature type="transmembrane region" description="Helical" evidence="8">
    <location>
        <begin position="180"/>
        <end position="203"/>
    </location>
</feature>
<dbReference type="InterPro" id="IPR004813">
    <property type="entry name" value="OPT"/>
</dbReference>
<feature type="non-terminal residue" evidence="9">
    <location>
        <position position="1"/>
    </location>
</feature>
<dbReference type="GO" id="GO:0000329">
    <property type="term" value="C:fungal-type vacuole membrane"/>
    <property type="evidence" value="ECO:0007669"/>
    <property type="project" value="TreeGrafter"/>
</dbReference>
<feature type="transmembrane region" description="Helical" evidence="8">
    <location>
        <begin position="223"/>
        <end position="241"/>
    </location>
</feature>
<dbReference type="GO" id="GO:0035673">
    <property type="term" value="F:oligopeptide transmembrane transporter activity"/>
    <property type="evidence" value="ECO:0007669"/>
    <property type="project" value="InterPro"/>
</dbReference>
<evidence type="ECO:0000256" key="3">
    <source>
        <dbReference type="ARBA" id="ARBA00022448"/>
    </source>
</evidence>
<feature type="transmembrane region" description="Helical" evidence="8">
    <location>
        <begin position="543"/>
        <end position="561"/>
    </location>
</feature>
<feature type="transmembrane region" description="Helical" evidence="8">
    <location>
        <begin position="478"/>
        <end position="497"/>
    </location>
</feature>
<organism evidence="9">
    <name type="scientific">Podospora anserina (strain S / ATCC MYA-4624 / DSM 980 / FGSC 10383)</name>
    <name type="common">Pleurage anserina</name>
    <dbReference type="NCBI Taxonomy" id="515849"/>
    <lineage>
        <taxon>Eukaryota</taxon>
        <taxon>Fungi</taxon>
        <taxon>Dikarya</taxon>
        <taxon>Ascomycota</taxon>
        <taxon>Pezizomycotina</taxon>
        <taxon>Sordariomycetes</taxon>
        <taxon>Sordariomycetidae</taxon>
        <taxon>Sordariales</taxon>
        <taxon>Podosporaceae</taxon>
        <taxon>Podospora</taxon>
        <taxon>Podospora anserina</taxon>
    </lineage>
</organism>
<feature type="transmembrane region" description="Helical" evidence="8">
    <location>
        <begin position="737"/>
        <end position="762"/>
    </location>
</feature>
<feature type="region of interest" description="Disordered" evidence="7">
    <location>
        <begin position="271"/>
        <end position="301"/>
    </location>
</feature>
<dbReference type="HOGENOM" id="CLU_010539_2_0_1"/>
<evidence type="ECO:0000256" key="7">
    <source>
        <dbReference type="SAM" id="MobiDB-lite"/>
    </source>
</evidence>
<keyword evidence="5 8" id="KW-1133">Transmembrane helix</keyword>
<reference evidence="9" key="2">
    <citation type="submission" date="2008-07" db="EMBL/GenBank/DDBJ databases">
        <authorList>
            <person name="Genoscope - CEA"/>
        </authorList>
    </citation>
    <scope>NUCLEOTIDE SEQUENCE</scope>
    <source>
        <strain evidence="9">S mat+</strain>
    </source>
</reference>
<dbReference type="PANTHER" id="PTHR31645:SF0">
    <property type="entry name" value="OLIGOPEPTIDE TRANSPORTER YGL114W-RELATED"/>
    <property type="match status" value="1"/>
</dbReference>
<dbReference type="OrthoDB" id="627262at2759"/>
<evidence type="ECO:0000256" key="6">
    <source>
        <dbReference type="ARBA" id="ARBA00023136"/>
    </source>
</evidence>
<evidence type="ECO:0000256" key="2">
    <source>
        <dbReference type="ARBA" id="ARBA00008807"/>
    </source>
</evidence>
<feature type="transmembrane region" description="Helical" evidence="8">
    <location>
        <begin position="325"/>
        <end position="345"/>
    </location>
</feature>
<keyword evidence="3" id="KW-0813">Transport</keyword>
<dbReference type="GeneID" id="6191049"/>
<evidence type="ECO:0000313" key="9">
    <source>
        <dbReference type="EMBL" id="CAP67434.1"/>
    </source>
</evidence>
<dbReference type="NCBIfam" id="TIGR00728">
    <property type="entry name" value="OPT_sfam"/>
    <property type="match status" value="1"/>
</dbReference>
<feature type="transmembrane region" description="Helical" evidence="8">
    <location>
        <begin position="118"/>
        <end position="140"/>
    </location>
</feature>
<dbReference type="VEuPathDB" id="FungiDB:PODANS_1_24370"/>
<feature type="transmembrane region" description="Helical" evidence="8">
    <location>
        <begin position="503"/>
        <end position="522"/>
    </location>
</feature>
<comment type="subcellular location">
    <subcellularLocation>
        <location evidence="1">Membrane</location>
        <topology evidence="1">Multi-pass membrane protein</topology>
    </subcellularLocation>
</comment>
<evidence type="ECO:0000256" key="8">
    <source>
        <dbReference type="SAM" id="Phobius"/>
    </source>
</evidence>
<evidence type="ECO:0000256" key="4">
    <source>
        <dbReference type="ARBA" id="ARBA00022692"/>
    </source>
</evidence>
<comment type="similarity">
    <text evidence="2">Belongs to the oligopeptide OPT transporter family.</text>
</comment>
<feature type="transmembrane region" description="Helical" evidence="8">
    <location>
        <begin position="146"/>
        <end position="168"/>
    </location>
</feature>
<dbReference type="EMBL" id="CU633897">
    <property type="protein sequence ID" value="CAP67434.1"/>
    <property type="molecule type" value="Genomic_DNA"/>
</dbReference>
<feature type="compositionally biased region" description="Basic and acidic residues" evidence="7">
    <location>
        <begin position="279"/>
        <end position="289"/>
    </location>
</feature>
<keyword evidence="6 8" id="KW-0472">Membrane</keyword>
<dbReference type="RefSeq" id="XP_001906763.1">
    <property type="nucleotide sequence ID" value="XM_001906728.1"/>
</dbReference>
<dbReference type="KEGG" id="pan:PODANSg3796"/>
<evidence type="ECO:0000256" key="1">
    <source>
        <dbReference type="ARBA" id="ARBA00004141"/>
    </source>
</evidence>
<protein>
    <submittedName>
        <fullName evidence="9">Podospora anserina S mat+ genomic DNA chromosome 1, supercontig 6</fullName>
    </submittedName>
</protein>
<dbReference type="AlphaFoldDB" id="B2ASR1"/>
<feature type="transmembrane region" description="Helical" evidence="8">
    <location>
        <begin position="662"/>
        <end position="680"/>
    </location>
</feature>
<keyword evidence="4 8" id="KW-0812">Transmembrane</keyword>
<feature type="transmembrane region" description="Helical" evidence="8">
    <location>
        <begin position="637"/>
        <end position="656"/>
    </location>
</feature>
<reference evidence="9" key="1">
    <citation type="journal article" date="2008" name="Genome Biol.">
        <title>The genome sequence of the model ascomycete fungus Podospora anserina.</title>
        <authorList>
            <person name="Espagne E."/>
            <person name="Lespinet O."/>
            <person name="Malagnac F."/>
            <person name="Da Silva C."/>
            <person name="Jaillon O."/>
            <person name="Porcel B.M."/>
            <person name="Couloux A."/>
            <person name="Aury J.-M."/>
            <person name="Segurens B."/>
            <person name="Poulain J."/>
            <person name="Anthouard V."/>
            <person name="Grossetete S."/>
            <person name="Khalili H."/>
            <person name="Coppin E."/>
            <person name="Dequard-Chablat M."/>
            <person name="Picard M."/>
            <person name="Contamine V."/>
            <person name="Arnaise S."/>
            <person name="Bourdais A."/>
            <person name="Berteaux-Lecellier V."/>
            <person name="Gautheret D."/>
            <person name="de Vries R.P."/>
            <person name="Battaglia E."/>
            <person name="Coutinho P.M."/>
            <person name="Danchin E.G.J."/>
            <person name="Henrissat B."/>
            <person name="El Khoury R."/>
            <person name="Sainsard-Chanet A."/>
            <person name="Boivin A."/>
            <person name="Pinan-Lucarre B."/>
            <person name="Sellem C.H."/>
            <person name="Debuchy R."/>
            <person name="Wincker P."/>
            <person name="Weissenbach J."/>
            <person name="Silar P."/>
        </authorList>
    </citation>
    <scope>NUCLEOTIDE SEQUENCE [LARGE SCALE GENOMIC DNA]</scope>
    <source>
        <strain evidence="9">S mat+</strain>
    </source>
</reference>
<name>B2ASR1_PODAN</name>